<dbReference type="GO" id="GO:0050661">
    <property type="term" value="F:NADP binding"/>
    <property type="evidence" value="ECO:0007669"/>
    <property type="project" value="InterPro"/>
</dbReference>
<dbReference type="Gene3D" id="3.30.9.20">
    <property type="match status" value="1"/>
</dbReference>
<evidence type="ECO:0000313" key="3">
    <source>
        <dbReference type="EMBL" id="RDI22866.1"/>
    </source>
</evidence>
<dbReference type="NCBIfam" id="NF006101">
    <property type="entry name" value="PRK08255.1"/>
    <property type="match status" value="1"/>
</dbReference>
<dbReference type="SUPFAM" id="SSF51905">
    <property type="entry name" value="FAD/NAD(P)-binding domain"/>
    <property type="match status" value="1"/>
</dbReference>
<dbReference type="Pfam" id="PF01494">
    <property type="entry name" value="FAD_binding_3"/>
    <property type="match status" value="2"/>
</dbReference>
<dbReference type="AlphaFoldDB" id="A0A370FCA2"/>
<sequence>MNIVCIGGGPAGLYFALLMKKHNPGHQVTVVERNKPYDTFGWGVVFSDATMENMRACDRETADEIEQAFNHWDDIELLFKGRRIRSGGHGFVGIGRKKLLNILQARCEALGVNLVFETEADSDADYPDADLIIASDGVNSRIRGKYADVFKPDIVARPNRFIWLGTNKVYEAFTFDFQRTEHGWFQAHIYKFDDTTSTFIVETTEDTWKAHGLDQADQQQSIEFCEEIFAGDLQGAKLMTNARHLRGSAWINFQRVVCEQWSLQNEHGSHVVLMGDAVHTAHFAIGSGTKLAIEDAIELARLFAAQGDTREHIPEVLKAYQEARRVETLRIQNAAWNAMEWFEVCGKRYCDQLEPEQFMYSMLTRSQRISHENLRLRDRGWLEGYERWFAQRADVPVPEGKTPPPPMFTPYTVRGVTLKNRIVVSPMAQYSAVDGVAGDYHLVHLGARAMGGAGLVFAEMTCVSPEGRITPGCPGLYKPEHTVAFKRIADWIHANTDAKFAIQIGHAGAKASTRLAWDGIDQPLESGNWPLLSASPQQYLEGVSQLSRGMTHEDMAEVKAQFVASTRAAAEAGADWLELHCAHGYLLSSFISPLTNQRTDEYGGSLENRLRYPLEVFAAVRAAWPSDKPISVRISAHDWVEGGITPEDAVAIAKAFKAAGADMIDCSSGQVSKKEKPVYGRMFQTPFADRIRQEAGIPTIAVGAISEADHANSILAAGRADLCAVARPHLANPAWTLTEAAKIGYTAIAWPKQYRSAKPQMEANFAREKAMAEAAGAAK</sequence>
<dbReference type="GO" id="GO:0071949">
    <property type="term" value="F:FAD binding"/>
    <property type="evidence" value="ECO:0007669"/>
    <property type="project" value="InterPro"/>
</dbReference>
<dbReference type="Pfam" id="PF00724">
    <property type="entry name" value="Oxidored_FMN"/>
    <property type="match status" value="1"/>
</dbReference>
<dbReference type="Gene3D" id="3.50.50.60">
    <property type="entry name" value="FAD/NAD(P)-binding domain"/>
    <property type="match status" value="1"/>
</dbReference>
<dbReference type="InterPro" id="IPR013785">
    <property type="entry name" value="Aldolase_TIM"/>
</dbReference>
<keyword evidence="4" id="KW-1185">Reference proteome</keyword>
<reference evidence="3 4" key="1">
    <citation type="submission" date="2018-07" db="EMBL/GenBank/DDBJ databases">
        <title>Genomic Encyclopedia of Type Strains, Phase IV (KMG-IV): sequencing the most valuable type-strain genomes for metagenomic binning, comparative biology and taxonomic classification.</title>
        <authorList>
            <person name="Goeker M."/>
        </authorList>
    </citation>
    <scope>NUCLEOTIDE SEQUENCE [LARGE SCALE GENOMIC DNA]</scope>
    <source>
        <strain evidence="3 4">DSM 21352</strain>
    </source>
</reference>
<protein>
    <submittedName>
        <fullName evidence="3">Anthraniloyl-CoA monooxygenase</fullName>
    </submittedName>
</protein>
<dbReference type="GO" id="GO:0010181">
    <property type="term" value="F:FMN binding"/>
    <property type="evidence" value="ECO:0007669"/>
    <property type="project" value="InterPro"/>
</dbReference>
<dbReference type="STRING" id="433924.NS331_13740"/>
<dbReference type="Gene3D" id="3.20.20.70">
    <property type="entry name" value="Aldolase class I"/>
    <property type="match status" value="1"/>
</dbReference>
<evidence type="ECO:0000313" key="4">
    <source>
        <dbReference type="Proteomes" id="UP000255265"/>
    </source>
</evidence>
<dbReference type="InterPro" id="IPR002938">
    <property type="entry name" value="FAD-bd"/>
</dbReference>
<accession>A0A370FCA2</accession>
<dbReference type="PANTHER" id="PTHR43303">
    <property type="entry name" value="NADPH DEHYDROGENASE C23G7.10C-RELATED"/>
    <property type="match status" value="1"/>
</dbReference>
<dbReference type="EMBL" id="QQAV01000007">
    <property type="protein sequence ID" value="RDI22866.1"/>
    <property type="molecule type" value="Genomic_DNA"/>
</dbReference>
<comment type="caution">
    <text evidence="3">The sequence shown here is derived from an EMBL/GenBank/DDBJ whole genome shotgun (WGS) entry which is preliminary data.</text>
</comment>
<dbReference type="PANTHER" id="PTHR43303:SF3">
    <property type="entry name" value="BLR3436 PROTEIN"/>
    <property type="match status" value="1"/>
</dbReference>
<organism evidence="3 4">
    <name type="scientific">Pseudacidovorax intermedius</name>
    <dbReference type="NCBI Taxonomy" id="433924"/>
    <lineage>
        <taxon>Bacteria</taxon>
        <taxon>Pseudomonadati</taxon>
        <taxon>Pseudomonadota</taxon>
        <taxon>Betaproteobacteria</taxon>
        <taxon>Burkholderiales</taxon>
        <taxon>Comamonadaceae</taxon>
        <taxon>Pseudacidovorax</taxon>
    </lineage>
</organism>
<dbReference type="PRINTS" id="PR00420">
    <property type="entry name" value="RNGMNOXGNASE"/>
</dbReference>
<dbReference type="OrthoDB" id="8985337at2"/>
<keyword evidence="3" id="KW-0503">Monooxygenase</keyword>
<feature type="domain" description="FAD-binding" evidence="2">
    <location>
        <begin position="3"/>
        <end position="146"/>
    </location>
</feature>
<dbReference type="InterPro" id="IPR044152">
    <property type="entry name" value="YqjM-like"/>
</dbReference>
<dbReference type="CDD" id="cd02932">
    <property type="entry name" value="OYE_YqiM_FMN"/>
    <property type="match status" value="1"/>
</dbReference>
<dbReference type="RefSeq" id="WP_114803792.1">
    <property type="nucleotide sequence ID" value="NZ_QQAV01000007.1"/>
</dbReference>
<dbReference type="InterPro" id="IPR001155">
    <property type="entry name" value="OxRdtase_FMN_N"/>
</dbReference>
<feature type="domain" description="NADH:flavin oxidoreductase/NADH oxidase N-terminal" evidence="1">
    <location>
        <begin position="407"/>
        <end position="737"/>
    </location>
</feature>
<evidence type="ECO:0000259" key="2">
    <source>
        <dbReference type="Pfam" id="PF01494"/>
    </source>
</evidence>
<name>A0A370FCA2_9BURK</name>
<gene>
    <name evidence="3" type="ORF">DFR41_107269</name>
</gene>
<dbReference type="GO" id="GO:0004497">
    <property type="term" value="F:monooxygenase activity"/>
    <property type="evidence" value="ECO:0007669"/>
    <property type="project" value="UniProtKB-KW"/>
</dbReference>
<feature type="domain" description="FAD-binding" evidence="2">
    <location>
        <begin position="266"/>
        <end position="325"/>
    </location>
</feature>
<keyword evidence="3" id="KW-0560">Oxidoreductase</keyword>
<evidence type="ECO:0000259" key="1">
    <source>
        <dbReference type="Pfam" id="PF00724"/>
    </source>
</evidence>
<proteinExistence type="predicted"/>
<dbReference type="SUPFAM" id="SSF51395">
    <property type="entry name" value="FMN-linked oxidoreductases"/>
    <property type="match status" value="1"/>
</dbReference>
<dbReference type="GO" id="GO:0003959">
    <property type="term" value="F:NADPH dehydrogenase activity"/>
    <property type="evidence" value="ECO:0007669"/>
    <property type="project" value="InterPro"/>
</dbReference>
<dbReference type="InterPro" id="IPR036188">
    <property type="entry name" value="FAD/NAD-bd_sf"/>
</dbReference>
<dbReference type="Proteomes" id="UP000255265">
    <property type="component" value="Unassembled WGS sequence"/>
</dbReference>